<feature type="compositionally biased region" description="Low complexity" evidence="1">
    <location>
        <begin position="86"/>
        <end position="100"/>
    </location>
</feature>
<reference evidence="2" key="1">
    <citation type="submission" date="2021-01" db="EMBL/GenBank/DDBJ databases">
        <authorList>
            <person name="Corre E."/>
            <person name="Pelletier E."/>
            <person name="Niang G."/>
            <person name="Scheremetjew M."/>
            <person name="Finn R."/>
            <person name="Kale V."/>
            <person name="Holt S."/>
            <person name="Cochrane G."/>
            <person name="Meng A."/>
            <person name="Brown T."/>
            <person name="Cohen L."/>
        </authorList>
    </citation>
    <scope>NUCLEOTIDE SEQUENCE</scope>
    <source>
        <strain evidence="2">CCMP1320</strain>
    </source>
</reference>
<proteinExistence type="predicted"/>
<protein>
    <submittedName>
        <fullName evidence="2">Uncharacterized protein</fullName>
    </submittedName>
</protein>
<accession>A0A7S3QNS7</accession>
<name>A0A7S3QNS7_DUNTE</name>
<feature type="region of interest" description="Disordered" evidence="1">
    <location>
        <begin position="1"/>
        <end position="60"/>
    </location>
</feature>
<feature type="region of interest" description="Disordered" evidence="1">
    <location>
        <begin position="86"/>
        <end position="108"/>
    </location>
</feature>
<organism evidence="2">
    <name type="scientific">Dunaliella tertiolecta</name>
    <name type="common">Green alga</name>
    <dbReference type="NCBI Taxonomy" id="3047"/>
    <lineage>
        <taxon>Eukaryota</taxon>
        <taxon>Viridiplantae</taxon>
        <taxon>Chlorophyta</taxon>
        <taxon>core chlorophytes</taxon>
        <taxon>Chlorophyceae</taxon>
        <taxon>CS clade</taxon>
        <taxon>Chlamydomonadales</taxon>
        <taxon>Dunaliellaceae</taxon>
        <taxon>Dunaliella</taxon>
    </lineage>
</organism>
<dbReference type="AlphaFoldDB" id="A0A7S3QNS7"/>
<gene>
    <name evidence="2" type="ORF">DTER00134_LOCUS3148</name>
</gene>
<sequence>MATHLLKQQNQQLGSPKRCFPRRGRCMQHQRGEQQRLGKQLGSPNSFFPHQGRCMQQQQQQQQQQRQQQTVCEVQQSVKLQGQPQQQLEQQELQVEGGHQASSGKQVE</sequence>
<evidence type="ECO:0000313" key="2">
    <source>
        <dbReference type="EMBL" id="CAE0488085.1"/>
    </source>
</evidence>
<feature type="compositionally biased region" description="Basic residues" evidence="1">
    <location>
        <begin position="19"/>
        <end position="28"/>
    </location>
</feature>
<evidence type="ECO:0000256" key="1">
    <source>
        <dbReference type="SAM" id="MobiDB-lite"/>
    </source>
</evidence>
<feature type="compositionally biased region" description="Polar residues" evidence="1">
    <location>
        <begin position="1"/>
        <end position="14"/>
    </location>
</feature>
<dbReference type="EMBL" id="HBIP01006162">
    <property type="protein sequence ID" value="CAE0488085.1"/>
    <property type="molecule type" value="Transcribed_RNA"/>
</dbReference>